<name>G9YJ49_9FIRM</name>
<dbReference type="EMBL" id="AGCJ01000073">
    <property type="protein sequence ID" value="EHM39093.1"/>
    <property type="molecule type" value="Genomic_DNA"/>
</dbReference>
<proteinExistence type="predicted"/>
<gene>
    <name evidence="1" type="ORF">HMPREF0080_01693</name>
</gene>
<evidence type="ECO:0000313" key="2">
    <source>
        <dbReference type="Proteomes" id="UP000005481"/>
    </source>
</evidence>
<organism evidence="1 2">
    <name type="scientific">Anaeroglobus geminatus F0357</name>
    <dbReference type="NCBI Taxonomy" id="861450"/>
    <lineage>
        <taxon>Bacteria</taxon>
        <taxon>Bacillati</taxon>
        <taxon>Bacillota</taxon>
        <taxon>Negativicutes</taxon>
        <taxon>Veillonellales</taxon>
        <taxon>Veillonellaceae</taxon>
        <taxon>Anaeroglobus</taxon>
    </lineage>
</organism>
<accession>G9YJ49</accession>
<dbReference type="Proteomes" id="UP000005481">
    <property type="component" value="Unassembled WGS sequence"/>
</dbReference>
<protein>
    <submittedName>
        <fullName evidence="1">Uncharacterized protein</fullName>
    </submittedName>
</protein>
<evidence type="ECO:0000313" key="1">
    <source>
        <dbReference type="EMBL" id="EHM39093.1"/>
    </source>
</evidence>
<dbReference type="HOGENOM" id="CLU_2390960_0_0_9"/>
<keyword evidence="2" id="KW-1185">Reference proteome</keyword>
<feature type="non-terminal residue" evidence="1">
    <location>
        <position position="95"/>
    </location>
</feature>
<dbReference type="AlphaFoldDB" id="G9YJ49"/>
<reference evidence="1 2" key="1">
    <citation type="submission" date="2011-08" db="EMBL/GenBank/DDBJ databases">
        <authorList>
            <person name="Weinstock G."/>
            <person name="Sodergren E."/>
            <person name="Clifton S."/>
            <person name="Fulton L."/>
            <person name="Fulton B."/>
            <person name="Courtney L."/>
            <person name="Fronick C."/>
            <person name="Harrison M."/>
            <person name="Strong C."/>
            <person name="Farmer C."/>
            <person name="Delahaunty K."/>
            <person name="Markovic C."/>
            <person name="Hall O."/>
            <person name="Minx P."/>
            <person name="Tomlinson C."/>
            <person name="Mitreva M."/>
            <person name="Hou S."/>
            <person name="Chen J."/>
            <person name="Wollam A."/>
            <person name="Pepin K.H."/>
            <person name="Johnson M."/>
            <person name="Bhonagiri V."/>
            <person name="Zhang X."/>
            <person name="Suruliraj S."/>
            <person name="Warren W."/>
            <person name="Chinwalla A."/>
            <person name="Mardis E.R."/>
            <person name="Wilson R.K."/>
        </authorList>
    </citation>
    <scope>NUCLEOTIDE SEQUENCE [LARGE SCALE GENOMIC DNA]</scope>
    <source>
        <strain evidence="1 2">F0357</strain>
    </source>
</reference>
<comment type="caution">
    <text evidence="1">The sequence shown here is derived from an EMBL/GenBank/DDBJ whole genome shotgun (WGS) entry which is preliminary data.</text>
</comment>
<sequence length="95" mass="11303">MEAAVFLREKPYYQYTFFNMRKYKENILIVFYIQFEESLRMRTNGTYFRSFFRFDDAAAVATDPGFLFGPLESGSCFYVAEERAVPFFVVFFDLA</sequence>
<dbReference type="STRING" id="861450.HMPREF0080_01693"/>